<dbReference type="Pfam" id="PF02720">
    <property type="entry name" value="DUF222"/>
    <property type="match status" value="1"/>
</dbReference>
<accession>A0A7Y9IDQ7</accession>
<evidence type="ECO:0000313" key="3">
    <source>
        <dbReference type="Proteomes" id="UP000569914"/>
    </source>
</evidence>
<gene>
    <name evidence="2" type="ORF">BKA15_006035</name>
</gene>
<sequence>MFEALEERVVGYGTDDILKGAEDALRAKVEAENLLLAWIAAWADANSADSIHPDELKLLGGPRGVRLGGEGTPEVNDLALEELAVKIKKSDHACTSLVGEVLDLRHRMPLVWEKTMRCEVEGWQARSLARKTHHLPLELARQIDEEIAGIAGSVGYQKLQNYAEAAIARVDGDRMEREAAERKKQLGVWLSQTNDEGLKSIFARLEPPDAIRLFGRIQELADALPPDDRTPDERRAAGLALLANELEATRVLAEARQPDLFDSEFAEAVQPIDGDHDEPLEESEVHPSLRDKPKPVVDFEAAVFKAAVEQVVAKLDPALLVPTSTLVVHIAAETLENEHGICRVPGIGPALKGVVKDWLGHDRIKVVPVIDLNDTPAPVDAYEIPDRHKRYLRFARPGSRFPWSTATGRLEFDHTQTYRSDGPPGQTDVAKLTPLAKREHRAVTFGGWQRRQPEPDTMIFKSPHGDVQVTNYSGTFDLGRGSFAHAVWTAATPNT</sequence>
<dbReference type="AlphaFoldDB" id="A0A7Y9IDQ7"/>
<organism evidence="2 3">
    <name type="scientific">Microlunatus parietis</name>
    <dbReference type="NCBI Taxonomy" id="682979"/>
    <lineage>
        <taxon>Bacteria</taxon>
        <taxon>Bacillati</taxon>
        <taxon>Actinomycetota</taxon>
        <taxon>Actinomycetes</taxon>
        <taxon>Propionibacteriales</taxon>
        <taxon>Propionibacteriaceae</taxon>
        <taxon>Microlunatus</taxon>
    </lineage>
</organism>
<protein>
    <recommendedName>
        <fullName evidence="1">DUF222 domain-containing protein</fullName>
    </recommendedName>
</protein>
<keyword evidence="3" id="KW-1185">Reference proteome</keyword>
<dbReference type="Proteomes" id="UP000569914">
    <property type="component" value="Unassembled WGS sequence"/>
</dbReference>
<evidence type="ECO:0000313" key="2">
    <source>
        <dbReference type="EMBL" id="NYE74706.1"/>
    </source>
</evidence>
<feature type="domain" description="DUF222" evidence="1">
    <location>
        <begin position="82"/>
        <end position="247"/>
    </location>
</feature>
<evidence type="ECO:0000259" key="1">
    <source>
        <dbReference type="Pfam" id="PF02720"/>
    </source>
</evidence>
<name>A0A7Y9IDQ7_9ACTN</name>
<comment type="caution">
    <text evidence="2">The sequence shown here is derived from an EMBL/GenBank/DDBJ whole genome shotgun (WGS) entry which is preliminary data.</text>
</comment>
<proteinExistence type="predicted"/>
<dbReference type="InterPro" id="IPR003870">
    <property type="entry name" value="DUF222"/>
</dbReference>
<dbReference type="EMBL" id="JACCBU010000001">
    <property type="protein sequence ID" value="NYE74706.1"/>
    <property type="molecule type" value="Genomic_DNA"/>
</dbReference>
<reference evidence="2 3" key="1">
    <citation type="submission" date="2020-07" db="EMBL/GenBank/DDBJ databases">
        <title>Sequencing the genomes of 1000 actinobacteria strains.</title>
        <authorList>
            <person name="Klenk H.-P."/>
        </authorList>
    </citation>
    <scope>NUCLEOTIDE SEQUENCE [LARGE SCALE GENOMIC DNA]</scope>
    <source>
        <strain evidence="2 3">DSM 22083</strain>
    </source>
</reference>
<dbReference type="RefSeq" id="WP_179757215.1">
    <property type="nucleotide sequence ID" value="NZ_JACCBU010000001.1"/>
</dbReference>